<feature type="region of interest" description="Disordered" evidence="1">
    <location>
        <begin position="38"/>
        <end position="135"/>
    </location>
</feature>
<proteinExistence type="predicted"/>
<reference evidence="3" key="1">
    <citation type="journal article" date="2005" name="Nature">
        <title>The map-based sequence of the rice genome.</title>
        <authorList>
            <consortium name="International rice genome sequencing project (IRGSP)"/>
            <person name="Matsumoto T."/>
            <person name="Wu J."/>
            <person name="Kanamori H."/>
            <person name="Katayose Y."/>
            <person name="Fujisawa M."/>
            <person name="Namiki N."/>
            <person name="Mizuno H."/>
            <person name="Yamamoto K."/>
            <person name="Antonio B.A."/>
            <person name="Baba T."/>
            <person name="Sakata K."/>
            <person name="Nagamura Y."/>
            <person name="Aoki H."/>
            <person name="Arikawa K."/>
            <person name="Arita K."/>
            <person name="Bito T."/>
            <person name="Chiden Y."/>
            <person name="Fujitsuka N."/>
            <person name="Fukunaka R."/>
            <person name="Hamada M."/>
            <person name="Harada C."/>
            <person name="Hayashi A."/>
            <person name="Hijishita S."/>
            <person name="Honda M."/>
            <person name="Hosokawa S."/>
            <person name="Ichikawa Y."/>
            <person name="Idonuma A."/>
            <person name="Iijima M."/>
            <person name="Ikeda M."/>
            <person name="Ikeno M."/>
            <person name="Ito K."/>
            <person name="Ito S."/>
            <person name="Ito T."/>
            <person name="Ito Y."/>
            <person name="Ito Y."/>
            <person name="Iwabuchi A."/>
            <person name="Kamiya K."/>
            <person name="Karasawa W."/>
            <person name="Kurita K."/>
            <person name="Katagiri S."/>
            <person name="Kikuta A."/>
            <person name="Kobayashi H."/>
            <person name="Kobayashi N."/>
            <person name="Machita K."/>
            <person name="Maehara T."/>
            <person name="Masukawa M."/>
            <person name="Mizubayashi T."/>
            <person name="Mukai Y."/>
            <person name="Nagasaki H."/>
            <person name="Nagata Y."/>
            <person name="Naito S."/>
            <person name="Nakashima M."/>
            <person name="Nakama Y."/>
            <person name="Nakamichi Y."/>
            <person name="Nakamura M."/>
            <person name="Meguro A."/>
            <person name="Negishi M."/>
            <person name="Ohta I."/>
            <person name="Ohta T."/>
            <person name="Okamoto M."/>
            <person name="Ono N."/>
            <person name="Saji S."/>
            <person name="Sakaguchi M."/>
            <person name="Sakai K."/>
            <person name="Shibata M."/>
            <person name="Shimokawa T."/>
            <person name="Song J."/>
            <person name="Takazaki Y."/>
            <person name="Terasawa K."/>
            <person name="Tsugane M."/>
            <person name="Tsuji K."/>
            <person name="Ueda S."/>
            <person name="Waki K."/>
            <person name="Yamagata H."/>
            <person name="Yamamoto M."/>
            <person name="Yamamoto S."/>
            <person name="Yamane H."/>
            <person name="Yoshiki S."/>
            <person name="Yoshihara R."/>
            <person name="Yukawa K."/>
            <person name="Zhong H."/>
            <person name="Yano M."/>
            <person name="Yuan Q."/>
            <person name="Ouyang S."/>
            <person name="Liu J."/>
            <person name="Jones K.M."/>
            <person name="Gansberger K."/>
            <person name="Moffat K."/>
            <person name="Hill J."/>
            <person name="Bera J."/>
            <person name="Fadrosh D."/>
            <person name="Jin S."/>
            <person name="Johri S."/>
            <person name="Kim M."/>
            <person name="Overton L."/>
            <person name="Reardon M."/>
            <person name="Tsitrin T."/>
            <person name="Vuong H."/>
            <person name="Weaver B."/>
            <person name="Ciecko A."/>
            <person name="Tallon L."/>
            <person name="Jackson J."/>
            <person name="Pai G."/>
            <person name="Aken S.V."/>
            <person name="Utterback T."/>
            <person name="Reidmuller S."/>
            <person name="Feldblyum T."/>
            <person name="Hsiao J."/>
            <person name="Zismann V."/>
            <person name="Iobst S."/>
            <person name="de Vazeille A.R."/>
            <person name="Buell C.R."/>
            <person name="Ying K."/>
            <person name="Li Y."/>
            <person name="Lu T."/>
            <person name="Huang Y."/>
            <person name="Zhao Q."/>
            <person name="Feng Q."/>
            <person name="Zhang L."/>
            <person name="Zhu J."/>
            <person name="Weng Q."/>
            <person name="Mu J."/>
            <person name="Lu Y."/>
            <person name="Fan D."/>
            <person name="Liu Y."/>
            <person name="Guan J."/>
            <person name="Zhang Y."/>
            <person name="Yu S."/>
            <person name="Liu X."/>
            <person name="Zhang Y."/>
            <person name="Hong G."/>
            <person name="Han B."/>
            <person name="Choisne N."/>
            <person name="Demange N."/>
            <person name="Orjeda G."/>
            <person name="Samain S."/>
            <person name="Cattolico L."/>
            <person name="Pelletier E."/>
            <person name="Couloux A."/>
            <person name="Segurens B."/>
            <person name="Wincker P."/>
            <person name="D'Hont A."/>
            <person name="Scarpelli C."/>
            <person name="Weissenbach J."/>
            <person name="Salanoubat M."/>
            <person name="Quetier F."/>
            <person name="Yu Y."/>
            <person name="Kim H.R."/>
            <person name="Rambo T."/>
            <person name="Currie J."/>
            <person name="Collura K."/>
            <person name="Luo M."/>
            <person name="Yang T."/>
            <person name="Ammiraju J.S.S."/>
            <person name="Engler F."/>
            <person name="Soderlund C."/>
            <person name="Wing R.A."/>
            <person name="Palmer L.E."/>
            <person name="de la Bastide M."/>
            <person name="Spiegel L."/>
            <person name="Nascimento L."/>
            <person name="Zutavern T."/>
            <person name="O'Shaughnessy A."/>
            <person name="Dike S."/>
            <person name="Dedhia N."/>
            <person name="Preston R."/>
            <person name="Balija V."/>
            <person name="McCombie W.R."/>
            <person name="Chow T."/>
            <person name="Chen H."/>
            <person name="Chung M."/>
            <person name="Chen C."/>
            <person name="Shaw J."/>
            <person name="Wu H."/>
            <person name="Hsiao K."/>
            <person name="Chao Y."/>
            <person name="Chu M."/>
            <person name="Cheng C."/>
            <person name="Hour A."/>
            <person name="Lee P."/>
            <person name="Lin S."/>
            <person name="Lin Y."/>
            <person name="Liou J."/>
            <person name="Liu S."/>
            <person name="Hsing Y."/>
            <person name="Raghuvanshi S."/>
            <person name="Mohanty A."/>
            <person name="Bharti A.K."/>
            <person name="Gaur A."/>
            <person name="Gupta V."/>
            <person name="Kumar D."/>
            <person name="Ravi V."/>
            <person name="Vij S."/>
            <person name="Kapur A."/>
            <person name="Khurana P."/>
            <person name="Khurana P."/>
            <person name="Khurana J.P."/>
            <person name="Tyagi A.K."/>
            <person name="Gaikwad K."/>
            <person name="Singh A."/>
            <person name="Dalal V."/>
            <person name="Srivastava S."/>
            <person name="Dixit A."/>
            <person name="Pal A.K."/>
            <person name="Ghazi I.A."/>
            <person name="Yadav M."/>
            <person name="Pandit A."/>
            <person name="Bhargava A."/>
            <person name="Sureshbabu K."/>
            <person name="Batra K."/>
            <person name="Sharma T.R."/>
            <person name="Mohapatra T."/>
            <person name="Singh N.K."/>
            <person name="Messing J."/>
            <person name="Nelson A.B."/>
            <person name="Fuks G."/>
            <person name="Kavchok S."/>
            <person name="Keizer G."/>
            <person name="Linton E."/>
            <person name="Llaca V."/>
            <person name="Song R."/>
            <person name="Tanyolac B."/>
            <person name="Young S."/>
            <person name="Ho-Il K."/>
            <person name="Hahn J.H."/>
            <person name="Sangsakoo G."/>
            <person name="Vanavichit A."/>
            <person name="de Mattos Luiz.A.T."/>
            <person name="Zimmer P.D."/>
            <person name="Malone G."/>
            <person name="Dellagostin O."/>
            <person name="de Oliveira A.C."/>
            <person name="Bevan M."/>
            <person name="Bancroft I."/>
            <person name="Minx P."/>
            <person name="Cordum H."/>
            <person name="Wilson R."/>
            <person name="Cheng Z."/>
            <person name="Jin W."/>
            <person name="Jiang J."/>
            <person name="Leong S.A."/>
            <person name="Iwama H."/>
            <person name="Gojobori T."/>
            <person name="Itoh T."/>
            <person name="Niimura Y."/>
            <person name="Fujii Y."/>
            <person name="Habara T."/>
            <person name="Sakai H."/>
            <person name="Sato Y."/>
            <person name="Wilson G."/>
            <person name="Kumar K."/>
            <person name="McCouch S."/>
            <person name="Juretic N."/>
            <person name="Hoen D."/>
            <person name="Wright S."/>
            <person name="Bruskiewich R."/>
            <person name="Bureau T."/>
            <person name="Miyao A."/>
            <person name="Hirochika H."/>
            <person name="Nishikawa T."/>
            <person name="Kadowaki K."/>
            <person name="Sugiura M."/>
            <person name="Burr B."/>
            <person name="Sasaki T."/>
        </authorList>
    </citation>
    <scope>NUCLEOTIDE SEQUENCE [LARGE SCALE GENOMIC DNA]</scope>
    <source>
        <strain evidence="3">cv. Nipponbare</strain>
    </source>
</reference>
<organism evidence="2 3">
    <name type="scientific">Oryza sativa subsp. japonica</name>
    <name type="common">Rice</name>
    <dbReference type="NCBI Taxonomy" id="39947"/>
    <lineage>
        <taxon>Eukaryota</taxon>
        <taxon>Viridiplantae</taxon>
        <taxon>Streptophyta</taxon>
        <taxon>Embryophyta</taxon>
        <taxon>Tracheophyta</taxon>
        <taxon>Spermatophyta</taxon>
        <taxon>Magnoliopsida</taxon>
        <taxon>Liliopsida</taxon>
        <taxon>Poales</taxon>
        <taxon>Poaceae</taxon>
        <taxon>BOP clade</taxon>
        <taxon>Oryzoideae</taxon>
        <taxon>Oryzeae</taxon>
        <taxon>Oryzinae</taxon>
        <taxon>Oryza</taxon>
        <taxon>Oryza sativa</taxon>
    </lineage>
</organism>
<reference evidence="3" key="2">
    <citation type="journal article" date="2008" name="Nucleic Acids Res.">
        <title>The rice annotation project database (RAP-DB): 2008 update.</title>
        <authorList>
            <consortium name="The rice annotation project (RAP)"/>
        </authorList>
    </citation>
    <scope>GENOME REANNOTATION</scope>
    <source>
        <strain evidence="3">cv. Nipponbare</strain>
    </source>
</reference>
<name>Q6YX70_ORYSJ</name>
<feature type="compositionally biased region" description="Low complexity" evidence="1">
    <location>
        <begin position="116"/>
        <end position="135"/>
    </location>
</feature>
<dbReference type="EMBL" id="AP005726">
    <property type="protein sequence ID" value="BAD03833.1"/>
    <property type="molecule type" value="Genomic_DNA"/>
</dbReference>
<evidence type="ECO:0000256" key="1">
    <source>
        <dbReference type="SAM" id="MobiDB-lite"/>
    </source>
</evidence>
<feature type="compositionally biased region" description="Basic residues" evidence="1">
    <location>
        <begin position="56"/>
        <end position="66"/>
    </location>
</feature>
<evidence type="ECO:0000313" key="2">
    <source>
        <dbReference type="EMBL" id="BAD03833.1"/>
    </source>
</evidence>
<evidence type="ECO:0000313" key="3">
    <source>
        <dbReference type="Proteomes" id="UP000000763"/>
    </source>
</evidence>
<sequence>MRHARRFVLRASPARRETRLLTHSASVPRWAAGDACTARRYGAKAPPPAAAQGTGHRARTAHHTRQRSADAYSPSCRRPPSGALARPGRHCQGPATEPARRPGPCSLTPPDLLATSAPGSCSGSCSSASAAGARR</sequence>
<protein>
    <submittedName>
        <fullName evidence="2">Uncharacterized protein</fullName>
    </submittedName>
</protein>
<dbReference type="AlphaFoldDB" id="Q6YX70"/>
<gene>
    <name evidence="2" type="primary">OSJNBa0028A18.9</name>
</gene>
<dbReference type="Proteomes" id="UP000000763">
    <property type="component" value="Chromosome 8"/>
</dbReference>
<accession>Q6YX70</accession>